<feature type="non-terminal residue" evidence="2">
    <location>
        <position position="269"/>
    </location>
</feature>
<name>A0A6A6YF02_9PEZI</name>
<gene>
    <name evidence="2 4" type="ORF">BDZ99DRAFT_348486</name>
</gene>
<reference evidence="4" key="3">
    <citation type="submission" date="2025-04" db="UniProtKB">
        <authorList>
            <consortium name="RefSeq"/>
        </authorList>
    </citation>
    <scope>IDENTIFICATION</scope>
    <source>
        <strain evidence="4">CBS 304.34</strain>
    </source>
</reference>
<organism evidence="2">
    <name type="scientific">Mytilinidion resinicola</name>
    <dbReference type="NCBI Taxonomy" id="574789"/>
    <lineage>
        <taxon>Eukaryota</taxon>
        <taxon>Fungi</taxon>
        <taxon>Dikarya</taxon>
        <taxon>Ascomycota</taxon>
        <taxon>Pezizomycotina</taxon>
        <taxon>Dothideomycetes</taxon>
        <taxon>Pleosporomycetidae</taxon>
        <taxon>Mytilinidiales</taxon>
        <taxon>Mytilinidiaceae</taxon>
        <taxon>Mytilinidion</taxon>
    </lineage>
</organism>
<feature type="domain" description="Heterokaryon incompatibility" evidence="1">
    <location>
        <begin position="1"/>
        <end position="149"/>
    </location>
</feature>
<evidence type="ECO:0000313" key="4">
    <source>
        <dbReference type="RefSeq" id="XP_033574077.1"/>
    </source>
</evidence>
<evidence type="ECO:0000259" key="1">
    <source>
        <dbReference type="Pfam" id="PF06985"/>
    </source>
</evidence>
<sequence>YLALSYCWGTQNTLKSHLQLNKSTLAELKTSINTNKIAITLQEALRATYTLRYRFIWIDALCIIQGDENDWQTESASISRIYASATITLVPAAIESCDEGFLDRTIPPLLLVSFRSSHRPDLTGNFYLQATNADTHITEWNKRGWTFQELLESRRLLYFSKTMLHYSCQTVVRVESREEATSATEGFYTPWAWTHKELGVSAWFGAVREYSGRLLSNPSDKLPAISARAHDIAAQSQSQYLAGLWRDSLVLGLLWYCVDPQVDKYDSDT</sequence>
<dbReference type="Proteomes" id="UP000504636">
    <property type="component" value="Unplaced"/>
</dbReference>
<dbReference type="PANTHER" id="PTHR33112:SF16">
    <property type="entry name" value="HETEROKARYON INCOMPATIBILITY DOMAIN-CONTAINING PROTEIN"/>
    <property type="match status" value="1"/>
</dbReference>
<dbReference type="PANTHER" id="PTHR33112">
    <property type="entry name" value="DOMAIN PROTEIN, PUTATIVE-RELATED"/>
    <property type="match status" value="1"/>
</dbReference>
<dbReference type="AlphaFoldDB" id="A0A6A6YF02"/>
<dbReference type="Pfam" id="PF06985">
    <property type="entry name" value="HET"/>
    <property type="match status" value="1"/>
</dbReference>
<evidence type="ECO:0000313" key="3">
    <source>
        <dbReference type="Proteomes" id="UP000504636"/>
    </source>
</evidence>
<dbReference type="InterPro" id="IPR010730">
    <property type="entry name" value="HET"/>
</dbReference>
<dbReference type="EMBL" id="MU003705">
    <property type="protein sequence ID" value="KAF2807113.1"/>
    <property type="molecule type" value="Genomic_DNA"/>
</dbReference>
<reference evidence="2 4" key="1">
    <citation type="journal article" date="2020" name="Stud. Mycol.">
        <title>101 Dothideomycetes genomes: a test case for predicting lifestyles and emergence of pathogens.</title>
        <authorList>
            <person name="Haridas S."/>
            <person name="Albert R."/>
            <person name="Binder M."/>
            <person name="Bloem J."/>
            <person name="Labutti K."/>
            <person name="Salamov A."/>
            <person name="Andreopoulos B."/>
            <person name="Baker S."/>
            <person name="Barry K."/>
            <person name="Bills G."/>
            <person name="Bluhm B."/>
            <person name="Cannon C."/>
            <person name="Castanera R."/>
            <person name="Culley D."/>
            <person name="Daum C."/>
            <person name="Ezra D."/>
            <person name="Gonzalez J."/>
            <person name="Henrissat B."/>
            <person name="Kuo A."/>
            <person name="Liang C."/>
            <person name="Lipzen A."/>
            <person name="Lutzoni F."/>
            <person name="Magnuson J."/>
            <person name="Mondo S."/>
            <person name="Nolan M."/>
            <person name="Ohm R."/>
            <person name="Pangilinan J."/>
            <person name="Park H.-J."/>
            <person name="Ramirez L."/>
            <person name="Alfaro M."/>
            <person name="Sun H."/>
            <person name="Tritt A."/>
            <person name="Yoshinaga Y."/>
            <person name="Zwiers L.-H."/>
            <person name="Turgeon B."/>
            <person name="Goodwin S."/>
            <person name="Spatafora J."/>
            <person name="Crous P."/>
            <person name="Grigoriev I."/>
        </authorList>
    </citation>
    <scope>NUCLEOTIDE SEQUENCE</scope>
    <source>
        <strain evidence="2 4">CBS 304.34</strain>
    </source>
</reference>
<protein>
    <submittedName>
        <fullName evidence="2 4">HET-domain-containing protein</fullName>
    </submittedName>
</protein>
<proteinExistence type="predicted"/>
<dbReference type="GeneID" id="54455358"/>
<dbReference type="OrthoDB" id="3691074at2759"/>
<keyword evidence="3" id="KW-1185">Reference proteome</keyword>
<dbReference type="RefSeq" id="XP_033574077.1">
    <property type="nucleotide sequence ID" value="XM_033714465.1"/>
</dbReference>
<evidence type="ECO:0000313" key="2">
    <source>
        <dbReference type="EMBL" id="KAF2807113.1"/>
    </source>
</evidence>
<feature type="non-terminal residue" evidence="2">
    <location>
        <position position="1"/>
    </location>
</feature>
<accession>A0A6A6YF02</accession>
<reference evidence="4" key="2">
    <citation type="submission" date="2020-04" db="EMBL/GenBank/DDBJ databases">
        <authorList>
            <consortium name="NCBI Genome Project"/>
        </authorList>
    </citation>
    <scope>NUCLEOTIDE SEQUENCE</scope>
    <source>
        <strain evidence="4">CBS 304.34</strain>
    </source>
</reference>